<organism evidence="7 8">
    <name type="scientific">Vitrella brassicaformis (strain CCMP3155)</name>
    <dbReference type="NCBI Taxonomy" id="1169540"/>
    <lineage>
        <taxon>Eukaryota</taxon>
        <taxon>Sar</taxon>
        <taxon>Alveolata</taxon>
        <taxon>Colpodellida</taxon>
        <taxon>Vitrellaceae</taxon>
        <taxon>Vitrella</taxon>
    </lineage>
</organism>
<protein>
    <recommendedName>
        <fullName evidence="9">Intimal thickness related receptor IRP domain-containing protein</fullName>
    </recommendedName>
</protein>
<feature type="transmembrane region" description="Helical" evidence="6">
    <location>
        <begin position="120"/>
        <end position="139"/>
    </location>
</feature>
<dbReference type="VEuPathDB" id="CryptoDB:Vbra_4553"/>
<comment type="similarity">
    <text evidence="2">Belongs to the archaeal/bacterial/fungal opsin family.</text>
</comment>
<evidence type="ECO:0000313" key="8">
    <source>
        <dbReference type="Proteomes" id="UP000041254"/>
    </source>
</evidence>
<sequence>MDINSVDSSLYDDISQTSSITLWTTFGVLSALGLFMWVRAITATQKRAINSDNICMAVLLTGAFTYLGMSFGVGKELYADKTGDHYRVTLQLRYIGRLVGGALLGYAVSHLARATRYMQLVLMVLWGIIVTSLRYGLLVEWDGRWSFWGFALAVYVVYTYLLTFEIAQNVVDAEVQWTYNFLSTSTSVLIGFYFLFYVLGEIMQVVDVEVEIIVHCVMDFLLLGCLPTAITFLENSVDEGLLPSQEQEMNLYPGPHKVGFHPNPEYYEN</sequence>
<evidence type="ECO:0000256" key="5">
    <source>
        <dbReference type="ARBA" id="ARBA00023136"/>
    </source>
</evidence>
<dbReference type="InterPro" id="IPR001425">
    <property type="entry name" value="Arc/bac/fun_rhodopsins"/>
</dbReference>
<evidence type="ECO:0000256" key="6">
    <source>
        <dbReference type="SAM" id="Phobius"/>
    </source>
</evidence>
<evidence type="ECO:0000256" key="3">
    <source>
        <dbReference type="ARBA" id="ARBA00022692"/>
    </source>
</evidence>
<dbReference type="Proteomes" id="UP000041254">
    <property type="component" value="Unassembled WGS sequence"/>
</dbReference>
<evidence type="ECO:0008006" key="9">
    <source>
        <dbReference type="Google" id="ProtNLM"/>
    </source>
</evidence>
<feature type="transmembrane region" description="Helical" evidence="6">
    <location>
        <begin position="20"/>
        <end position="42"/>
    </location>
</feature>
<gene>
    <name evidence="7" type="ORF">Vbra_4553</name>
</gene>
<feature type="transmembrane region" description="Helical" evidence="6">
    <location>
        <begin position="54"/>
        <end position="74"/>
    </location>
</feature>
<keyword evidence="4 6" id="KW-1133">Transmembrane helix</keyword>
<accession>A0A0G4GLV5</accession>
<dbReference type="EMBL" id="CDMY01000712">
    <property type="protein sequence ID" value="CEM31107.1"/>
    <property type="molecule type" value="Genomic_DNA"/>
</dbReference>
<keyword evidence="5 6" id="KW-0472">Membrane</keyword>
<proteinExistence type="inferred from homology"/>
<evidence type="ECO:0000256" key="2">
    <source>
        <dbReference type="ARBA" id="ARBA00008130"/>
    </source>
</evidence>
<feature type="transmembrane region" description="Helical" evidence="6">
    <location>
        <begin position="145"/>
        <end position="167"/>
    </location>
</feature>
<feature type="transmembrane region" description="Helical" evidence="6">
    <location>
        <begin position="179"/>
        <end position="200"/>
    </location>
</feature>
<evidence type="ECO:0000313" key="7">
    <source>
        <dbReference type="EMBL" id="CEM31107.1"/>
    </source>
</evidence>
<feature type="transmembrane region" description="Helical" evidence="6">
    <location>
        <begin position="212"/>
        <end position="233"/>
    </location>
</feature>
<dbReference type="OrthoDB" id="446108at2759"/>
<keyword evidence="3 6" id="KW-0812">Transmembrane</keyword>
<dbReference type="AlphaFoldDB" id="A0A0G4GLV5"/>
<name>A0A0G4GLV5_VITBC</name>
<dbReference type="Gene3D" id="1.20.1070.10">
    <property type="entry name" value="Rhodopsin 7-helix transmembrane proteins"/>
    <property type="match status" value="1"/>
</dbReference>
<dbReference type="SMART" id="SM01021">
    <property type="entry name" value="Bac_rhodopsin"/>
    <property type="match status" value="1"/>
</dbReference>
<dbReference type="InParanoid" id="A0A0G4GLV5"/>
<evidence type="ECO:0000256" key="4">
    <source>
        <dbReference type="ARBA" id="ARBA00022989"/>
    </source>
</evidence>
<dbReference type="SUPFAM" id="SSF81321">
    <property type="entry name" value="Family A G protein-coupled receptor-like"/>
    <property type="match status" value="1"/>
</dbReference>
<evidence type="ECO:0000256" key="1">
    <source>
        <dbReference type="ARBA" id="ARBA00004141"/>
    </source>
</evidence>
<keyword evidence="8" id="KW-1185">Reference proteome</keyword>
<dbReference type="GO" id="GO:0016020">
    <property type="term" value="C:membrane"/>
    <property type="evidence" value="ECO:0007669"/>
    <property type="project" value="UniProtKB-SubCell"/>
</dbReference>
<reference evidence="7 8" key="1">
    <citation type="submission" date="2014-11" db="EMBL/GenBank/DDBJ databases">
        <authorList>
            <person name="Zhu J."/>
            <person name="Qi W."/>
            <person name="Song R."/>
        </authorList>
    </citation>
    <scope>NUCLEOTIDE SEQUENCE [LARGE SCALE GENOMIC DNA]</scope>
</reference>
<comment type="subcellular location">
    <subcellularLocation>
        <location evidence="1">Membrane</location>
        <topology evidence="1">Multi-pass membrane protein</topology>
    </subcellularLocation>
</comment>